<accession>A0ABN4FYP4</accession>
<dbReference type="InterPro" id="IPR031564">
    <property type="entry name" value="Flp1-like"/>
</dbReference>
<evidence type="ECO:0000259" key="2">
    <source>
        <dbReference type="Pfam" id="PF16982"/>
    </source>
</evidence>
<proteinExistence type="predicted"/>
<evidence type="ECO:0000313" key="4">
    <source>
        <dbReference type="Proteomes" id="UP000034029"/>
    </source>
</evidence>
<dbReference type="Proteomes" id="UP000034029">
    <property type="component" value="Chromosome"/>
</dbReference>
<protein>
    <recommendedName>
        <fullName evidence="2">Putative Flagellin Flp1-like domain-containing protein</fullName>
    </recommendedName>
</protein>
<keyword evidence="1" id="KW-0472">Membrane</keyword>
<reference evidence="3 4" key="1">
    <citation type="journal article" date="2015" name="Int. J. Syst. Evol. Microbiol.">
        <title>Complete genome sequence of Salinicoccus halodurans H3B36, isolated from the Qaidam Basin in China.</title>
        <authorList>
            <person name="Jiang K."/>
            <person name="Xue Y."/>
            <person name="Ma Y."/>
        </authorList>
    </citation>
    <scope>NUCLEOTIDE SEQUENCE [LARGE SCALE GENOMIC DNA]</scope>
    <source>
        <strain evidence="3 4">H3B36</strain>
    </source>
</reference>
<evidence type="ECO:0000313" key="3">
    <source>
        <dbReference type="EMBL" id="AKG73253.1"/>
    </source>
</evidence>
<feature type="domain" description="Putative Flagellin Flp1-like" evidence="2">
    <location>
        <begin position="18"/>
        <end position="62"/>
    </location>
</feature>
<name>A0ABN4FYP4_9STAP</name>
<keyword evidence="1" id="KW-1133">Transmembrane helix</keyword>
<dbReference type="EMBL" id="CP011366">
    <property type="protein sequence ID" value="AKG73253.1"/>
    <property type="molecule type" value="Genomic_DNA"/>
</dbReference>
<evidence type="ECO:0000256" key="1">
    <source>
        <dbReference type="SAM" id="Phobius"/>
    </source>
</evidence>
<organism evidence="3 4">
    <name type="scientific">Salinicoccus halodurans</name>
    <dbReference type="NCBI Taxonomy" id="407035"/>
    <lineage>
        <taxon>Bacteria</taxon>
        <taxon>Bacillati</taxon>
        <taxon>Bacillota</taxon>
        <taxon>Bacilli</taxon>
        <taxon>Bacillales</taxon>
        <taxon>Staphylococcaceae</taxon>
        <taxon>Salinicoccus</taxon>
    </lineage>
</organism>
<keyword evidence="4" id="KW-1185">Reference proteome</keyword>
<reference evidence="4" key="2">
    <citation type="submission" date="2015-04" db="EMBL/GenBank/DDBJ databases">
        <title>Complete genome sequence of Salinicoccus halodurans strain H3B36, isolated from the Qaidam basin of China.</title>
        <authorList>
            <person name="Ma Y."/>
            <person name="Jiang K."/>
            <person name="Xue Y."/>
        </authorList>
    </citation>
    <scope>NUCLEOTIDE SEQUENCE [LARGE SCALE GENOMIC DNA]</scope>
    <source>
        <strain evidence="4">H3B36</strain>
    </source>
</reference>
<feature type="transmembrane region" description="Helical" evidence="1">
    <location>
        <begin position="24"/>
        <end position="44"/>
    </location>
</feature>
<keyword evidence="1" id="KW-0812">Transmembrane</keyword>
<sequence>MNLKLMRRDIMTQFWLDFWNDEEGLEVVEVLLILAVLIGIAILFKGRIESWANSLFDAIEGNLGTFGG</sequence>
<gene>
    <name evidence="3" type="ORF">AAT16_02895</name>
</gene>
<dbReference type="Pfam" id="PF16982">
    <property type="entry name" value="Flp1_like"/>
    <property type="match status" value="1"/>
</dbReference>